<evidence type="ECO:0000256" key="4">
    <source>
        <dbReference type="ARBA" id="ARBA00022776"/>
    </source>
</evidence>
<keyword evidence="16" id="KW-1185">Reference proteome</keyword>
<dbReference type="GO" id="GO:0051315">
    <property type="term" value="P:attachment of mitotic spindle microtubules to kinetochore"/>
    <property type="evidence" value="ECO:0007669"/>
    <property type="project" value="UniProtKB-UniRule"/>
</dbReference>
<keyword evidence="6 11" id="KW-0175">Coiled coil</keyword>
<dbReference type="InterPro" id="IPR055260">
    <property type="entry name" value="Ndc80_CH"/>
</dbReference>
<keyword evidence="4 10" id="KW-0498">Mitosis</keyword>
<evidence type="ECO:0000256" key="10">
    <source>
        <dbReference type="RuleBase" id="RU368072"/>
    </source>
</evidence>
<keyword evidence="9 10" id="KW-0137">Centromere</keyword>
<comment type="caution">
    <text evidence="15">The sequence shown here is derived from an EMBL/GenBank/DDBJ whole genome shotgun (WGS) entry which is preliminary data.</text>
</comment>
<feature type="coiled-coil region" evidence="11">
    <location>
        <begin position="272"/>
        <end position="302"/>
    </location>
</feature>
<feature type="region of interest" description="Disordered" evidence="12">
    <location>
        <begin position="27"/>
        <end position="105"/>
    </location>
</feature>
<keyword evidence="3 10" id="KW-0132">Cell division</keyword>
<dbReference type="FunFam" id="1.10.418.30:FF:000002">
    <property type="entry name" value="NDC80, kinetochore complex component"/>
    <property type="match status" value="1"/>
</dbReference>
<feature type="domain" description="Kinetochore protein NDC80 loop region" evidence="14">
    <location>
        <begin position="399"/>
        <end position="621"/>
    </location>
</feature>
<dbReference type="GO" id="GO:0005634">
    <property type="term" value="C:nucleus"/>
    <property type="evidence" value="ECO:0007669"/>
    <property type="project" value="UniProtKB-SubCell"/>
</dbReference>
<dbReference type="EMBL" id="JAKCXM010000262">
    <property type="protein sequence ID" value="KAJ0397201.1"/>
    <property type="molecule type" value="Genomic_DNA"/>
</dbReference>
<dbReference type="GO" id="GO:0005815">
    <property type="term" value="C:microtubule organizing center"/>
    <property type="evidence" value="ECO:0007669"/>
    <property type="project" value="UniProtKB-ARBA"/>
</dbReference>
<feature type="domain" description="Kinetochore protein Ndc80 CH" evidence="13">
    <location>
        <begin position="84"/>
        <end position="218"/>
    </location>
</feature>
<evidence type="ECO:0000256" key="12">
    <source>
        <dbReference type="SAM" id="MobiDB-lite"/>
    </source>
</evidence>
<keyword evidence="8 10" id="KW-0131">Cell cycle</keyword>
<dbReference type="InterPro" id="IPR038273">
    <property type="entry name" value="Ndc80_sf"/>
</dbReference>
<dbReference type="Pfam" id="PF24487">
    <property type="entry name" value="NDC80_loop"/>
    <property type="match status" value="1"/>
</dbReference>
<evidence type="ECO:0000313" key="15">
    <source>
        <dbReference type="EMBL" id="KAJ0397201.1"/>
    </source>
</evidence>
<comment type="subcellular location">
    <subcellularLocation>
        <location evidence="10">Chromosome</location>
        <location evidence="10">Centromere</location>
        <location evidence="10">Kinetochore</location>
    </subcellularLocation>
    <subcellularLocation>
        <location evidence="10">Nucleus</location>
    </subcellularLocation>
</comment>
<evidence type="ECO:0000256" key="6">
    <source>
        <dbReference type="ARBA" id="ARBA00023054"/>
    </source>
</evidence>
<gene>
    <name evidence="15" type="ORF">P43SY_004856</name>
</gene>
<evidence type="ECO:0000256" key="9">
    <source>
        <dbReference type="ARBA" id="ARBA00023328"/>
    </source>
</evidence>
<evidence type="ECO:0000256" key="7">
    <source>
        <dbReference type="ARBA" id="ARBA00023242"/>
    </source>
</evidence>
<dbReference type="InterPro" id="IPR005550">
    <property type="entry name" value="Kinetochore_Ndc80"/>
</dbReference>
<feature type="coiled-coil region" evidence="11">
    <location>
        <begin position="359"/>
        <end position="396"/>
    </location>
</feature>
<evidence type="ECO:0000256" key="11">
    <source>
        <dbReference type="SAM" id="Coils"/>
    </source>
</evidence>
<evidence type="ECO:0000256" key="3">
    <source>
        <dbReference type="ARBA" id="ARBA00022618"/>
    </source>
</evidence>
<dbReference type="Proteomes" id="UP001209570">
    <property type="component" value="Unassembled WGS sequence"/>
</dbReference>
<accession>A0AAD5Q8T4</accession>
<evidence type="ECO:0000259" key="13">
    <source>
        <dbReference type="Pfam" id="PF03801"/>
    </source>
</evidence>
<proteinExistence type="inferred from homology"/>
<keyword evidence="7 10" id="KW-0539">Nucleus</keyword>
<dbReference type="GO" id="GO:0031262">
    <property type="term" value="C:Ndc80 complex"/>
    <property type="evidence" value="ECO:0007669"/>
    <property type="project" value="UniProtKB-UniRule"/>
</dbReference>
<evidence type="ECO:0000256" key="8">
    <source>
        <dbReference type="ARBA" id="ARBA00023306"/>
    </source>
</evidence>
<evidence type="ECO:0000256" key="5">
    <source>
        <dbReference type="ARBA" id="ARBA00022838"/>
    </source>
</evidence>
<dbReference type="PANTHER" id="PTHR10643">
    <property type="entry name" value="KINETOCHORE PROTEIN NDC80"/>
    <property type="match status" value="1"/>
</dbReference>
<evidence type="ECO:0000259" key="14">
    <source>
        <dbReference type="Pfam" id="PF24487"/>
    </source>
</evidence>
<comment type="subunit">
    <text evidence="10">Component of the NDC80 complex.</text>
</comment>
<evidence type="ECO:0000256" key="1">
    <source>
        <dbReference type="ARBA" id="ARBA00007050"/>
    </source>
</evidence>
<dbReference type="GO" id="GO:0005737">
    <property type="term" value="C:cytoplasm"/>
    <property type="evidence" value="ECO:0007669"/>
    <property type="project" value="UniProtKB-ARBA"/>
</dbReference>
<comment type="similarity">
    <text evidence="1 10">Belongs to the NDC80/HEC1 family.</text>
</comment>
<protein>
    <recommendedName>
        <fullName evidence="10">Kinetochore protein NDC80</fullName>
    </recommendedName>
</protein>
<evidence type="ECO:0000256" key="2">
    <source>
        <dbReference type="ARBA" id="ARBA00022454"/>
    </source>
</evidence>
<name>A0AAD5Q8T4_PYTIN</name>
<feature type="compositionally biased region" description="Polar residues" evidence="12">
    <location>
        <begin position="67"/>
        <end position="89"/>
    </location>
</feature>
<dbReference type="PANTHER" id="PTHR10643:SF2">
    <property type="entry name" value="KINETOCHORE PROTEIN NDC80 HOMOLOG"/>
    <property type="match status" value="1"/>
</dbReference>
<reference evidence="15" key="1">
    <citation type="submission" date="2021-12" db="EMBL/GenBank/DDBJ databases">
        <title>Prjna785345.</title>
        <authorList>
            <person name="Rujirawat T."/>
            <person name="Krajaejun T."/>
        </authorList>
    </citation>
    <scope>NUCLEOTIDE SEQUENCE</scope>
    <source>
        <strain evidence="15">Pi057C3</strain>
    </source>
</reference>
<dbReference type="InterPro" id="IPR057091">
    <property type="entry name" value="NDC80_loop"/>
</dbReference>
<dbReference type="Pfam" id="PF03801">
    <property type="entry name" value="Ndc80_HEC"/>
    <property type="match status" value="1"/>
</dbReference>
<organism evidence="15 16">
    <name type="scientific">Pythium insidiosum</name>
    <name type="common">Pythiosis disease agent</name>
    <dbReference type="NCBI Taxonomy" id="114742"/>
    <lineage>
        <taxon>Eukaryota</taxon>
        <taxon>Sar</taxon>
        <taxon>Stramenopiles</taxon>
        <taxon>Oomycota</taxon>
        <taxon>Peronosporomycetes</taxon>
        <taxon>Pythiales</taxon>
        <taxon>Pythiaceae</taxon>
        <taxon>Pythium</taxon>
    </lineage>
</organism>
<keyword evidence="5 10" id="KW-0995">Kinetochore</keyword>
<comment type="function">
    <text evidence="10">Acts as a component of the essential kinetochore-associated NDC80 complex, which is required for chromosome segregation and spindle checkpoint activity.</text>
</comment>
<feature type="coiled-coil region" evidence="11">
    <location>
        <begin position="515"/>
        <end position="623"/>
    </location>
</feature>
<dbReference type="Gene3D" id="1.10.418.30">
    <property type="entry name" value="Ncd80 complex, Ncd80 subunit"/>
    <property type="match status" value="1"/>
</dbReference>
<dbReference type="GO" id="GO:0000226">
    <property type="term" value="P:microtubule cytoskeleton organization"/>
    <property type="evidence" value="ECO:0007669"/>
    <property type="project" value="UniProtKB-ARBA"/>
</dbReference>
<dbReference type="AlphaFoldDB" id="A0AAD5Q8T4"/>
<evidence type="ECO:0000313" key="16">
    <source>
        <dbReference type="Proteomes" id="UP001209570"/>
    </source>
</evidence>
<dbReference type="GO" id="GO:0051301">
    <property type="term" value="P:cell division"/>
    <property type="evidence" value="ECO:0007669"/>
    <property type="project" value="UniProtKB-UniRule"/>
</dbReference>
<sequence length="629" mass="71386">MRRTTLGPISSSQLNARSTVLGGASGRISIGASKPPVRQSIGPVGLPSSRRVSTASHGARLPPPAPTRNSMSRQSVGSNGLSGRRSSTYGGAGGRMSMATRGARADPRPLADKTFMNSCIQALIEFLSERQYDYALSPKILKGPSKKDFCNIIHFLFRQIDPTFEFGIKFEEDVAAQFKNLRYPFAISKTALVAVGSPHTWPALLGSIAWLIELLSYDEVVASGNAEAFDGENSEKRFFEYLGSAYRAFLSGDDEQYHQMEQQEAGKYDAQNQVIRDECADLERANEELRRRIQEAKTAKSSLPTLNTKRADLTSDLDKFKKLVSQLETHQEQLVHKIQERESERTKKENELSARHDEIRRLQIRIENQELSADDVQQISKERLRLNEQCNQVANRQKEIQSSIWQQETFIAEQMDKLESHVQQYSVTATRMKLLPHMAKNAHGIDFEIEIDAHTGGAEAAQRLSAHLKQHIRPALAKFKKNRQERTQIALDEVLQLQADVEKSREMLKVEYDQEQAMESRVRKLEDTIRREKDSRESSISQKLSTAEDVELQIESILNERDISSEEAQARQNLEQLKKSFTAMTESYELLLEKNRHELANALLSCTEHKERIEQEIASLEEEVANFWL</sequence>
<keyword evidence="2 10" id="KW-0158">Chromosome</keyword>